<keyword evidence="7" id="KW-1185">Reference proteome</keyword>
<dbReference type="OrthoDB" id="7960583at2"/>
<comment type="caution">
    <text evidence="6">The sequence shown here is derived from an EMBL/GenBank/DDBJ whole genome shotgun (WGS) entry which is preliminary data.</text>
</comment>
<sequence>MKTIKICYWIFTILLIALMLMSAITSFMKNPDGVALMEHLGYPYHLLSFLGVAKILGIIAILIPGFPRLKEWAYAGFTFDLIGAIYSGLAAGDPLGQWAFVLIGLVFLFGSYIFYHKKIKYDKRFTQP</sequence>
<comment type="subcellular location">
    <subcellularLocation>
        <location evidence="1">Membrane</location>
        <topology evidence="1">Multi-pass membrane protein</topology>
    </subcellularLocation>
</comment>
<evidence type="ECO:0000256" key="3">
    <source>
        <dbReference type="ARBA" id="ARBA00022989"/>
    </source>
</evidence>
<proteinExistence type="predicted"/>
<gene>
    <name evidence="6" type="ORF">C8N28_2715</name>
</gene>
<evidence type="ECO:0000256" key="5">
    <source>
        <dbReference type="SAM" id="Phobius"/>
    </source>
</evidence>
<feature type="transmembrane region" description="Helical" evidence="5">
    <location>
        <begin position="72"/>
        <end position="89"/>
    </location>
</feature>
<organism evidence="6 7">
    <name type="scientific">Albibacterium bauzanense</name>
    <dbReference type="NCBI Taxonomy" id="653929"/>
    <lineage>
        <taxon>Bacteria</taxon>
        <taxon>Pseudomonadati</taxon>
        <taxon>Bacteroidota</taxon>
        <taxon>Sphingobacteriia</taxon>
        <taxon>Sphingobacteriales</taxon>
        <taxon>Sphingobacteriaceae</taxon>
        <taxon>Albibacterium</taxon>
    </lineage>
</organism>
<protein>
    <submittedName>
        <fullName evidence="6">DoxX-like protein</fullName>
    </submittedName>
</protein>
<keyword evidence="3 5" id="KW-1133">Transmembrane helix</keyword>
<feature type="transmembrane region" description="Helical" evidence="5">
    <location>
        <begin position="95"/>
        <end position="115"/>
    </location>
</feature>
<evidence type="ECO:0000313" key="6">
    <source>
        <dbReference type="EMBL" id="TCK80957.1"/>
    </source>
</evidence>
<dbReference type="EMBL" id="SMGO01000003">
    <property type="protein sequence ID" value="TCK80957.1"/>
    <property type="molecule type" value="Genomic_DNA"/>
</dbReference>
<dbReference type="AlphaFoldDB" id="A0A4R1LR30"/>
<dbReference type="PIRSF" id="PIRSF030066">
    <property type="entry name" value="UCP030066"/>
    <property type="match status" value="1"/>
</dbReference>
<dbReference type="Pfam" id="PF13564">
    <property type="entry name" value="DoxX_2"/>
    <property type="match status" value="1"/>
</dbReference>
<dbReference type="Proteomes" id="UP000294616">
    <property type="component" value="Unassembled WGS sequence"/>
</dbReference>
<dbReference type="InterPro" id="IPR016944">
    <property type="entry name" value="UCP030066"/>
</dbReference>
<keyword evidence="2 5" id="KW-0812">Transmembrane</keyword>
<feature type="transmembrane region" description="Helical" evidence="5">
    <location>
        <begin position="44"/>
        <end position="65"/>
    </location>
</feature>
<feature type="transmembrane region" description="Helical" evidence="5">
    <location>
        <begin position="7"/>
        <end position="24"/>
    </location>
</feature>
<dbReference type="RefSeq" id="WP_132225730.1">
    <property type="nucleotide sequence ID" value="NZ_SMGO01000003.1"/>
</dbReference>
<dbReference type="InterPro" id="IPR032808">
    <property type="entry name" value="DoxX"/>
</dbReference>
<name>A0A4R1LR30_9SPHI</name>
<evidence type="ECO:0000313" key="7">
    <source>
        <dbReference type="Proteomes" id="UP000294616"/>
    </source>
</evidence>
<dbReference type="GO" id="GO:0016020">
    <property type="term" value="C:membrane"/>
    <property type="evidence" value="ECO:0007669"/>
    <property type="project" value="UniProtKB-SubCell"/>
</dbReference>
<evidence type="ECO:0000256" key="4">
    <source>
        <dbReference type="ARBA" id="ARBA00023136"/>
    </source>
</evidence>
<reference evidence="6 7" key="1">
    <citation type="submission" date="2019-03" db="EMBL/GenBank/DDBJ databases">
        <title>Genomic Encyclopedia of Archaeal and Bacterial Type Strains, Phase II (KMG-II): from individual species to whole genera.</title>
        <authorList>
            <person name="Goeker M."/>
        </authorList>
    </citation>
    <scope>NUCLEOTIDE SEQUENCE [LARGE SCALE GENOMIC DNA]</scope>
    <source>
        <strain evidence="6 7">DSM 22554</strain>
    </source>
</reference>
<evidence type="ECO:0000256" key="1">
    <source>
        <dbReference type="ARBA" id="ARBA00004141"/>
    </source>
</evidence>
<accession>A0A4R1LR30</accession>
<keyword evidence="4 5" id="KW-0472">Membrane</keyword>
<evidence type="ECO:0000256" key="2">
    <source>
        <dbReference type="ARBA" id="ARBA00022692"/>
    </source>
</evidence>